<feature type="non-terminal residue" evidence="8">
    <location>
        <position position="156"/>
    </location>
</feature>
<name>A0A0V1C5P9_TRIBR</name>
<comment type="caution">
    <text evidence="8">The sequence shown here is derived from an EMBL/GenBank/DDBJ whole genome shotgun (WGS) entry which is preliminary data.</text>
</comment>
<dbReference type="OrthoDB" id="10030726at2759"/>
<dbReference type="InterPro" id="IPR043502">
    <property type="entry name" value="DNA/RNA_pol_sf"/>
</dbReference>
<dbReference type="SUPFAM" id="SSF56672">
    <property type="entry name" value="DNA/RNA polymerases"/>
    <property type="match status" value="1"/>
</dbReference>
<keyword evidence="3" id="KW-0540">Nuclease</keyword>
<evidence type="ECO:0000256" key="4">
    <source>
        <dbReference type="ARBA" id="ARBA00022759"/>
    </source>
</evidence>
<gene>
    <name evidence="8" type="primary">pol</name>
    <name evidence="8" type="ORF">T03_8131</name>
</gene>
<keyword evidence="9" id="KW-1185">Reference proteome</keyword>
<evidence type="ECO:0000259" key="7">
    <source>
        <dbReference type="Pfam" id="PF17917"/>
    </source>
</evidence>
<dbReference type="GO" id="GO:0003964">
    <property type="term" value="F:RNA-directed DNA polymerase activity"/>
    <property type="evidence" value="ECO:0007669"/>
    <property type="project" value="UniProtKB-KW"/>
</dbReference>
<dbReference type="EMBL" id="JYDI01000518">
    <property type="protein sequence ID" value="KRY44651.1"/>
    <property type="molecule type" value="Genomic_DNA"/>
</dbReference>
<evidence type="ECO:0000256" key="1">
    <source>
        <dbReference type="ARBA" id="ARBA00022679"/>
    </source>
</evidence>
<keyword evidence="2" id="KW-0548">Nucleotidyltransferase</keyword>
<keyword evidence="1" id="KW-0808">Transferase</keyword>
<evidence type="ECO:0000256" key="3">
    <source>
        <dbReference type="ARBA" id="ARBA00022722"/>
    </source>
</evidence>
<keyword evidence="5" id="KW-0378">Hydrolase</keyword>
<reference evidence="8 9" key="1">
    <citation type="submission" date="2015-01" db="EMBL/GenBank/DDBJ databases">
        <title>Evolution of Trichinella species and genotypes.</title>
        <authorList>
            <person name="Korhonen P.K."/>
            <person name="Edoardo P."/>
            <person name="Giuseppe L.R."/>
            <person name="Gasser R.B."/>
        </authorList>
    </citation>
    <scope>NUCLEOTIDE SEQUENCE [LARGE SCALE GENOMIC DNA]</scope>
    <source>
        <strain evidence="8">ISS120</strain>
    </source>
</reference>
<protein>
    <submittedName>
        <fullName evidence="8">Retrovirus-related Pol polyprotein from transposon</fullName>
    </submittedName>
</protein>
<dbReference type="STRING" id="45882.A0A0V1C5P9"/>
<keyword evidence="6" id="KW-0695">RNA-directed DNA polymerase</keyword>
<organism evidence="8 9">
    <name type="scientific">Trichinella britovi</name>
    <name type="common">Parasitic roundworm</name>
    <dbReference type="NCBI Taxonomy" id="45882"/>
    <lineage>
        <taxon>Eukaryota</taxon>
        <taxon>Metazoa</taxon>
        <taxon>Ecdysozoa</taxon>
        <taxon>Nematoda</taxon>
        <taxon>Enoplea</taxon>
        <taxon>Dorylaimia</taxon>
        <taxon>Trichinellida</taxon>
        <taxon>Trichinellidae</taxon>
        <taxon>Trichinella</taxon>
    </lineage>
</organism>
<evidence type="ECO:0000313" key="9">
    <source>
        <dbReference type="Proteomes" id="UP000054653"/>
    </source>
</evidence>
<dbReference type="AlphaFoldDB" id="A0A0V1C5P9"/>
<dbReference type="Proteomes" id="UP000054653">
    <property type="component" value="Unassembled WGS sequence"/>
</dbReference>
<evidence type="ECO:0000256" key="2">
    <source>
        <dbReference type="ARBA" id="ARBA00022695"/>
    </source>
</evidence>
<dbReference type="GO" id="GO:0004519">
    <property type="term" value="F:endonuclease activity"/>
    <property type="evidence" value="ECO:0007669"/>
    <property type="project" value="UniProtKB-KW"/>
</dbReference>
<evidence type="ECO:0000313" key="8">
    <source>
        <dbReference type="EMBL" id="KRY44651.1"/>
    </source>
</evidence>
<sequence>MLGLVWALREFRPYLYGQRLLGRTDHSCLRWLKNFKEPEGQVARWLESLAEMDFKTQLRSVRETDEEQYVRSSCNAVGLRGCGTDSQGSTAGSSIRGSPMRTADLLQKQKPMLLARDEWGRTLMVPHVHAVCGEKKAVKKQPRTDAANDCRLSAAA</sequence>
<feature type="domain" description="Reverse transcriptase RNase H-like" evidence="7">
    <location>
        <begin position="1"/>
        <end position="51"/>
    </location>
</feature>
<keyword evidence="4" id="KW-0255">Endonuclease</keyword>
<evidence type="ECO:0000256" key="5">
    <source>
        <dbReference type="ARBA" id="ARBA00022801"/>
    </source>
</evidence>
<dbReference type="Pfam" id="PF17917">
    <property type="entry name" value="RT_RNaseH"/>
    <property type="match status" value="1"/>
</dbReference>
<evidence type="ECO:0000256" key="6">
    <source>
        <dbReference type="ARBA" id="ARBA00022918"/>
    </source>
</evidence>
<proteinExistence type="predicted"/>
<accession>A0A0V1C5P9</accession>
<dbReference type="InterPro" id="IPR041373">
    <property type="entry name" value="RT_RNaseH"/>
</dbReference>
<dbReference type="GO" id="GO:0016787">
    <property type="term" value="F:hydrolase activity"/>
    <property type="evidence" value="ECO:0007669"/>
    <property type="project" value="UniProtKB-KW"/>
</dbReference>